<dbReference type="AlphaFoldDB" id="A0A1Y4IJV5"/>
<dbReference type="Gene3D" id="2.60.40.3690">
    <property type="match status" value="1"/>
</dbReference>
<evidence type="ECO:0000256" key="2">
    <source>
        <dbReference type="SAM" id="SignalP"/>
    </source>
</evidence>
<dbReference type="Pfam" id="PF15495">
    <property type="entry name" value="Fimbrillin_C"/>
    <property type="match status" value="1"/>
</dbReference>
<evidence type="ECO:0000313" key="5">
    <source>
        <dbReference type="Proteomes" id="UP000195950"/>
    </source>
</evidence>
<evidence type="ECO:0000256" key="1">
    <source>
        <dbReference type="SAM" id="MobiDB-lite"/>
    </source>
</evidence>
<feature type="region of interest" description="Disordered" evidence="1">
    <location>
        <begin position="50"/>
        <end position="77"/>
    </location>
</feature>
<accession>A0A1Y4IJV5</accession>
<dbReference type="InterPro" id="IPR029140">
    <property type="entry name" value="Mfa1_C"/>
</dbReference>
<feature type="compositionally biased region" description="Gly residues" evidence="1">
    <location>
        <begin position="65"/>
        <end position="76"/>
    </location>
</feature>
<feature type="chain" id="PRO_5012802569" description="Minor fimbrium subunit Mfa1 C-terminal domain-containing protein" evidence="2">
    <location>
        <begin position="22"/>
        <end position="695"/>
    </location>
</feature>
<dbReference type="NCBIfam" id="NF038041">
    <property type="entry name" value="fim_Mfa1_fam"/>
    <property type="match status" value="1"/>
</dbReference>
<dbReference type="Proteomes" id="UP000195950">
    <property type="component" value="Unassembled WGS sequence"/>
</dbReference>
<feature type="signal peptide" evidence="2">
    <location>
        <begin position="1"/>
        <end position="21"/>
    </location>
</feature>
<comment type="caution">
    <text evidence="4">The sequence shown here is derived from an EMBL/GenBank/DDBJ whole genome shotgun (WGS) entry which is preliminary data.</text>
</comment>
<proteinExistence type="predicted"/>
<sequence length="695" mass="77241">MKKNYLLSAAAAFLLAVTGCSDDIENGGNSGGEDDGNHAYMNVRISTVADGPMTKADPSSPNTDGGSGWGEDGNGWLGELPGKNEGMVYNVNIFLFETNVNTLSKADHLDFLNGEANPTVAGYGYYDVKTGNGLDASEGGSEPNHGSRNIRITMNSDLDENPKNYQVFAIVNAGADLKTKITSLKELRDYVAEGTVIAKNGTDVANANEFLMSTHKMVSDATPANFPSIVSLSSQNTAENPAKTAVYVERLAARIDLTYNTPEEGKVALDFDNESSPVNKQGSFHLTGYTLINQWQGNTKMFKQVSPTVDSYEEDLEMNAQYNEGDPLRYLGDEIWQWDPTSKPNGLFNFVLSESFIEKTLADVANNKWENLYRNYFNEGLNDVNKVTAIPLNNPPVSYEDPVNNRTYYPISYVRENTLNTSAQVHGYSTGVIFRTKFTPNEDFKMTEYVNGAISDKAQLDDTENFVFLTAEHFNGKEAQKLVYKNIKTVAARAFNIPDGTDKTNLLKGIMEGWTDDVTSTLADVKTAIEGMSIKNKLEEKFKKYLEDQLSTATNLTPELKNKLTYKGFVNAQDQKLQVILNKTDNMSSITTDEIGPLAENYGVSFFRNGQSYHKFWIRHNDNMADKKMGVMEFCIVRNNVYQLFVKGVRGLGDPLPYTPGKDKPDTPDENNELTIDVTIYVKDWVKRTNKPIIL</sequence>
<name>A0A1Y4IJV5_PARDI</name>
<dbReference type="InterPro" id="IPR047786">
    <property type="entry name" value="Mfa1_fim"/>
</dbReference>
<feature type="domain" description="Minor fimbrium subunit Mfa1 C-terminal" evidence="3">
    <location>
        <begin position="606"/>
        <end position="690"/>
    </location>
</feature>
<dbReference type="GO" id="GO:0009418">
    <property type="term" value="C:pilus shaft"/>
    <property type="evidence" value="ECO:0007669"/>
    <property type="project" value="InterPro"/>
</dbReference>
<organism evidence="4 5">
    <name type="scientific">Parabacteroides distasonis</name>
    <dbReference type="NCBI Taxonomy" id="823"/>
    <lineage>
        <taxon>Bacteria</taxon>
        <taxon>Pseudomonadati</taxon>
        <taxon>Bacteroidota</taxon>
        <taxon>Bacteroidia</taxon>
        <taxon>Bacteroidales</taxon>
        <taxon>Tannerellaceae</taxon>
        <taxon>Parabacteroides</taxon>
    </lineage>
</organism>
<dbReference type="Gene3D" id="2.60.40.2580">
    <property type="match status" value="1"/>
</dbReference>
<dbReference type="EMBL" id="NFJX01000011">
    <property type="protein sequence ID" value="OUP17931.1"/>
    <property type="molecule type" value="Genomic_DNA"/>
</dbReference>
<evidence type="ECO:0000259" key="3">
    <source>
        <dbReference type="Pfam" id="PF15495"/>
    </source>
</evidence>
<dbReference type="RefSeq" id="WP_087345059.1">
    <property type="nucleotide sequence ID" value="NZ_NFJX01000011.1"/>
</dbReference>
<keyword evidence="2" id="KW-0732">Signal</keyword>
<dbReference type="PROSITE" id="PS51257">
    <property type="entry name" value="PROKAR_LIPOPROTEIN"/>
    <property type="match status" value="1"/>
</dbReference>
<protein>
    <recommendedName>
        <fullName evidence="3">Minor fimbrium subunit Mfa1 C-terminal domain-containing protein</fullName>
    </recommendedName>
</protein>
<evidence type="ECO:0000313" key="4">
    <source>
        <dbReference type="EMBL" id="OUP17931.1"/>
    </source>
</evidence>
<gene>
    <name evidence="4" type="ORF">B5F32_12785</name>
</gene>
<reference evidence="5" key="1">
    <citation type="submission" date="2017-04" db="EMBL/GenBank/DDBJ databases">
        <title>Function of individual gut microbiota members based on whole genome sequencing of pure cultures obtained from chicken caecum.</title>
        <authorList>
            <person name="Medvecky M."/>
            <person name="Cejkova D."/>
            <person name="Polansky O."/>
            <person name="Karasova D."/>
            <person name="Kubasova T."/>
            <person name="Cizek A."/>
            <person name="Rychlik I."/>
        </authorList>
    </citation>
    <scope>NUCLEOTIDE SEQUENCE [LARGE SCALE GENOMIC DNA]</scope>
    <source>
        <strain evidence="5">An199</strain>
    </source>
</reference>